<keyword evidence="1" id="KW-0472">Membrane</keyword>
<feature type="transmembrane region" description="Helical" evidence="1">
    <location>
        <begin position="52"/>
        <end position="76"/>
    </location>
</feature>
<dbReference type="RefSeq" id="XP_020071466.1">
    <property type="nucleotide sequence ID" value="XM_020217905.1"/>
</dbReference>
<evidence type="ECO:0000256" key="1">
    <source>
        <dbReference type="SAM" id="Phobius"/>
    </source>
</evidence>
<gene>
    <name evidence="2" type="ORF">CYBJADRAFT_73397</name>
</gene>
<reference evidence="2 3" key="1">
    <citation type="journal article" date="2016" name="Proc. Natl. Acad. Sci. U.S.A.">
        <title>Comparative genomics of biotechnologically important yeasts.</title>
        <authorList>
            <person name="Riley R."/>
            <person name="Haridas S."/>
            <person name="Wolfe K.H."/>
            <person name="Lopes M.R."/>
            <person name="Hittinger C.T."/>
            <person name="Goeker M."/>
            <person name="Salamov A.A."/>
            <person name="Wisecaver J.H."/>
            <person name="Long T.M."/>
            <person name="Calvey C.H."/>
            <person name="Aerts A.L."/>
            <person name="Barry K.W."/>
            <person name="Choi C."/>
            <person name="Clum A."/>
            <person name="Coughlan A.Y."/>
            <person name="Deshpande S."/>
            <person name="Douglass A.P."/>
            <person name="Hanson S.J."/>
            <person name="Klenk H.-P."/>
            <person name="LaButti K.M."/>
            <person name="Lapidus A."/>
            <person name="Lindquist E.A."/>
            <person name="Lipzen A.M."/>
            <person name="Meier-Kolthoff J.P."/>
            <person name="Ohm R.A."/>
            <person name="Otillar R.P."/>
            <person name="Pangilinan J.L."/>
            <person name="Peng Y."/>
            <person name="Rokas A."/>
            <person name="Rosa C.A."/>
            <person name="Scheuner C."/>
            <person name="Sibirny A.A."/>
            <person name="Slot J.C."/>
            <person name="Stielow J.B."/>
            <person name="Sun H."/>
            <person name="Kurtzman C.P."/>
            <person name="Blackwell M."/>
            <person name="Grigoriev I.V."/>
            <person name="Jeffries T.W."/>
        </authorList>
    </citation>
    <scope>NUCLEOTIDE SEQUENCE [LARGE SCALE GENOMIC DNA]</scope>
    <source>
        <strain evidence="3">ATCC 18201 / CBS 1600 / BCRC 20928 / JCM 3617 / NBRC 0987 / NRRL Y-1542</strain>
    </source>
</reference>
<dbReference type="AlphaFoldDB" id="A0A1E4S4G7"/>
<evidence type="ECO:0000313" key="3">
    <source>
        <dbReference type="Proteomes" id="UP000094389"/>
    </source>
</evidence>
<name>A0A1E4S4G7_CYBJN</name>
<proteinExistence type="predicted"/>
<evidence type="ECO:0000313" key="2">
    <source>
        <dbReference type="EMBL" id="ODV74427.1"/>
    </source>
</evidence>
<keyword evidence="1" id="KW-0812">Transmembrane</keyword>
<dbReference type="GeneID" id="30992301"/>
<sequence length="87" mass="9636">MVLLAMIPTSNTSLGMPPTVLMRVMIQFMNDNNGDLGGHGIWSEIQVILKSVAIVIIHSLSLLIYHLFAVIGPKLYSVRYSKKLHST</sequence>
<accession>A0A1E4S4G7</accession>
<keyword evidence="1" id="KW-1133">Transmembrane helix</keyword>
<organism evidence="2 3">
    <name type="scientific">Cyberlindnera jadinii (strain ATCC 18201 / CBS 1600 / BCRC 20928 / JCM 3617 / NBRC 0987 / NRRL Y-1542)</name>
    <name type="common">Torula yeast</name>
    <name type="synonym">Candida utilis</name>
    <dbReference type="NCBI Taxonomy" id="983966"/>
    <lineage>
        <taxon>Eukaryota</taxon>
        <taxon>Fungi</taxon>
        <taxon>Dikarya</taxon>
        <taxon>Ascomycota</taxon>
        <taxon>Saccharomycotina</taxon>
        <taxon>Saccharomycetes</taxon>
        <taxon>Phaffomycetales</taxon>
        <taxon>Phaffomycetaceae</taxon>
        <taxon>Cyberlindnera</taxon>
    </lineage>
</organism>
<dbReference type="EMBL" id="KV453928">
    <property type="protein sequence ID" value="ODV74427.1"/>
    <property type="molecule type" value="Genomic_DNA"/>
</dbReference>
<keyword evidence="3" id="KW-1185">Reference proteome</keyword>
<protein>
    <submittedName>
        <fullName evidence="2">Uncharacterized protein</fullName>
    </submittedName>
</protein>
<dbReference type="Proteomes" id="UP000094389">
    <property type="component" value="Unassembled WGS sequence"/>
</dbReference>